<dbReference type="PANTHER" id="PTHR33937:SF1">
    <property type="entry name" value="IRON-MOLIBDENUM COFACTOR PROCESSING PROTEIN"/>
    <property type="match status" value="1"/>
</dbReference>
<dbReference type="Pfam" id="PF02579">
    <property type="entry name" value="Nitro_FeMo-Co"/>
    <property type="match status" value="1"/>
</dbReference>
<organism evidence="2">
    <name type="scientific">uncultured Eubacteriales bacterium</name>
    <dbReference type="NCBI Taxonomy" id="172733"/>
    <lineage>
        <taxon>Bacteria</taxon>
        <taxon>Bacillati</taxon>
        <taxon>Bacillota</taxon>
        <taxon>Clostridia</taxon>
        <taxon>Eubacteriales</taxon>
        <taxon>environmental samples</taxon>
    </lineage>
</organism>
<dbReference type="AlphaFoldDB" id="A0A212JDB9"/>
<proteinExistence type="predicted"/>
<dbReference type="PANTHER" id="PTHR33937">
    <property type="entry name" value="IRON-MOLYBDENUM PROTEIN-RELATED-RELATED"/>
    <property type="match status" value="1"/>
</dbReference>
<dbReference type="InterPro" id="IPR051840">
    <property type="entry name" value="NifX/NifY_domain"/>
</dbReference>
<evidence type="ECO:0000313" key="2">
    <source>
        <dbReference type="EMBL" id="SBV97447.1"/>
    </source>
</evidence>
<name>A0A212JDB9_9FIRM</name>
<dbReference type="InterPro" id="IPR036105">
    <property type="entry name" value="DiNase_FeMo-co_biosyn_sf"/>
</dbReference>
<accession>A0A212JDB9</accession>
<dbReference type="EMBL" id="FLUN01000001">
    <property type="protein sequence ID" value="SBV97447.1"/>
    <property type="molecule type" value="Genomic_DNA"/>
</dbReference>
<dbReference type="InterPro" id="IPR003731">
    <property type="entry name" value="Di-Nase_FeMo-co_biosynth"/>
</dbReference>
<protein>
    <submittedName>
        <fullName evidence="2">Dinitrogenase iron-molybdenum cofactor biosynthesis protein</fullName>
    </submittedName>
</protein>
<sequence length="118" mass="13469">MEYLVAVSSKDGLVISQHFGHTEEFQILKVEDNERYRFVEHRPAAPPCTMGEHDEQQLGRAIEALSDCKYVLSAKIGRGAQAALQAKGITPLEITHFVSYAMEKVMLYDKKFKQERRI</sequence>
<reference evidence="2" key="1">
    <citation type="submission" date="2016-04" db="EMBL/GenBank/DDBJ databases">
        <authorList>
            <person name="Evans L.H."/>
            <person name="Alamgir A."/>
            <person name="Owens N."/>
            <person name="Weber N.D."/>
            <person name="Virtaneva K."/>
            <person name="Barbian K."/>
            <person name="Babar A."/>
            <person name="Rosenke K."/>
        </authorList>
    </citation>
    <scope>NUCLEOTIDE SEQUENCE</scope>
    <source>
        <strain evidence="2">86</strain>
    </source>
</reference>
<gene>
    <name evidence="2" type="ORF">KL86CLO1_10912</name>
</gene>
<dbReference type="Gene3D" id="3.30.420.130">
    <property type="entry name" value="Dinitrogenase iron-molybdenum cofactor biosynthesis domain"/>
    <property type="match status" value="1"/>
</dbReference>
<feature type="domain" description="Dinitrogenase iron-molybdenum cofactor biosynthesis" evidence="1">
    <location>
        <begin position="12"/>
        <end position="104"/>
    </location>
</feature>
<dbReference type="SUPFAM" id="SSF53146">
    <property type="entry name" value="Nitrogenase accessory factor-like"/>
    <property type="match status" value="1"/>
</dbReference>
<evidence type="ECO:0000259" key="1">
    <source>
        <dbReference type="Pfam" id="PF02579"/>
    </source>
</evidence>